<keyword evidence="1" id="KW-0812">Transmembrane</keyword>
<reference evidence="2 3" key="1">
    <citation type="submission" date="2016-10" db="EMBL/GenBank/DDBJ databases">
        <authorList>
            <person name="de Groot N.N."/>
        </authorList>
    </citation>
    <scope>NUCLEOTIDE SEQUENCE [LARGE SCALE GENOMIC DNA]</scope>
    <source>
        <strain evidence="2 3">DSM 6793</strain>
    </source>
</reference>
<dbReference type="Proteomes" id="UP000199514">
    <property type="component" value="Unassembled WGS sequence"/>
</dbReference>
<accession>A0A1I1IRP2</accession>
<keyword evidence="1" id="KW-1133">Transmembrane helix</keyword>
<dbReference type="AlphaFoldDB" id="A0A1I1IRP2"/>
<dbReference type="OrthoDB" id="1467875at2"/>
<keyword evidence="1" id="KW-0472">Membrane</keyword>
<evidence type="ECO:0000256" key="1">
    <source>
        <dbReference type="SAM" id="Phobius"/>
    </source>
</evidence>
<feature type="transmembrane region" description="Helical" evidence="1">
    <location>
        <begin position="111"/>
        <end position="127"/>
    </location>
</feature>
<feature type="transmembrane region" description="Helical" evidence="1">
    <location>
        <begin position="59"/>
        <end position="79"/>
    </location>
</feature>
<organism evidence="2 3">
    <name type="scientific">Flexibacter flexilis DSM 6793</name>
    <dbReference type="NCBI Taxonomy" id="927664"/>
    <lineage>
        <taxon>Bacteria</taxon>
        <taxon>Pseudomonadati</taxon>
        <taxon>Bacteroidota</taxon>
        <taxon>Cytophagia</taxon>
        <taxon>Cytophagales</taxon>
        <taxon>Flexibacteraceae</taxon>
        <taxon>Flexibacter</taxon>
    </lineage>
</organism>
<dbReference type="NCBIfam" id="NF047765">
    <property type="entry name" value="LIC_13387_fam"/>
    <property type="match status" value="1"/>
</dbReference>
<dbReference type="InterPro" id="IPR058068">
    <property type="entry name" value="LIC_13387-like"/>
</dbReference>
<feature type="transmembrane region" description="Helical" evidence="1">
    <location>
        <begin position="86"/>
        <end position="105"/>
    </location>
</feature>
<dbReference type="EMBL" id="FOLE01000005">
    <property type="protein sequence ID" value="SFC38904.1"/>
    <property type="molecule type" value="Genomic_DNA"/>
</dbReference>
<keyword evidence="3" id="KW-1185">Reference proteome</keyword>
<sequence>MKLYKIGSVAFIVLGALHLVAHFAGNANPSSEILAVLRQMKNLKIELLGTHDFLKFHNGFSIMMGFLLSVFGFQNLMIADVVTKKLLISSIVITIILLLLSMLYFHLLATAFFAISLICYLIFYKQIS</sequence>
<evidence type="ECO:0000313" key="3">
    <source>
        <dbReference type="Proteomes" id="UP000199514"/>
    </source>
</evidence>
<protein>
    <submittedName>
        <fullName evidence="2">Uncharacterized protein</fullName>
    </submittedName>
</protein>
<dbReference type="RefSeq" id="WP_091511532.1">
    <property type="nucleotide sequence ID" value="NZ_FOLE01000005.1"/>
</dbReference>
<name>A0A1I1IRP2_9BACT</name>
<evidence type="ECO:0000313" key="2">
    <source>
        <dbReference type="EMBL" id="SFC38904.1"/>
    </source>
</evidence>
<dbReference type="STRING" id="927664.SAMN05421780_10569"/>
<gene>
    <name evidence="2" type="ORF">SAMN05421780_10569</name>
</gene>
<proteinExistence type="predicted"/>